<dbReference type="EMBL" id="LN714485">
    <property type="protein sequence ID" value="CEL69403.1"/>
    <property type="molecule type" value="Genomic_DNA"/>
</dbReference>
<feature type="region of interest" description="Disordered" evidence="7">
    <location>
        <begin position="702"/>
        <end position="731"/>
    </location>
</feature>
<keyword evidence="4" id="KW-0472">Membrane</keyword>
<proteinExistence type="predicted"/>
<dbReference type="PANTHER" id="PTHR23354">
    <property type="entry name" value="NUCLEOLAR PROTEIN 7/ESTROGEN RECEPTOR COACTIVATOR-RELATED"/>
    <property type="match status" value="1"/>
</dbReference>
<dbReference type="InterPro" id="IPR000195">
    <property type="entry name" value="Rab-GAP-TBC_dom"/>
</dbReference>
<evidence type="ECO:0000256" key="1">
    <source>
        <dbReference type="ARBA" id="ARBA00004156"/>
    </source>
</evidence>
<dbReference type="Gene3D" id="1.10.472.80">
    <property type="entry name" value="Ypt/Rab-GAP domain of gyp1p, domain 3"/>
    <property type="match status" value="1"/>
</dbReference>
<evidence type="ECO:0000259" key="8">
    <source>
        <dbReference type="PROSITE" id="PS50086"/>
    </source>
</evidence>
<dbReference type="SUPFAM" id="SSF47923">
    <property type="entry name" value="Ypt/Rab-GAP domain of gyp1p"/>
    <property type="match status" value="1"/>
</dbReference>
<dbReference type="InterPro" id="IPR006571">
    <property type="entry name" value="TLDc_dom"/>
</dbReference>
<feature type="region of interest" description="Disordered" evidence="7">
    <location>
        <begin position="1611"/>
        <end position="1648"/>
    </location>
</feature>
<accession>A0A0F7UHJ1</accession>
<feature type="region of interest" description="Disordered" evidence="7">
    <location>
        <begin position="1256"/>
        <end position="1342"/>
    </location>
</feature>
<feature type="region of interest" description="Disordered" evidence="7">
    <location>
        <begin position="409"/>
        <end position="456"/>
    </location>
</feature>
<feature type="region of interest" description="Disordered" evidence="7">
    <location>
        <begin position="1139"/>
        <end position="1238"/>
    </location>
</feature>
<feature type="region of interest" description="Disordered" evidence="7">
    <location>
        <begin position="213"/>
        <end position="255"/>
    </location>
</feature>
<feature type="compositionally biased region" description="Gly residues" evidence="7">
    <location>
        <begin position="1274"/>
        <end position="1296"/>
    </location>
</feature>
<evidence type="ECO:0000256" key="3">
    <source>
        <dbReference type="ARBA" id="ARBA00023018"/>
    </source>
</evidence>
<dbReference type="Pfam" id="PF00566">
    <property type="entry name" value="RabGAP-TBC"/>
    <property type="match status" value="1"/>
</dbReference>
<feature type="compositionally biased region" description="Low complexity" evidence="7">
    <location>
        <begin position="409"/>
        <end position="422"/>
    </location>
</feature>
<feature type="compositionally biased region" description="Basic and acidic residues" evidence="7">
    <location>
        <begin position="1140"/>
        <end position="1152"/>
    </location>
</feature>
<dbReference type="PROSITE" id="PS51886">
    <property type="entry name" value="TLDC"/>
    <property type="match status" value="1"/>
</dbReference>
<feature type="compositionally biased region" description="Polar residues" evidence="7">
    <location>
        <begin position="1620"/>
        <end position="1631"/>
    </location>
</feature>
<feature type="compositionally biased region" description="Low complexity" evidence="7">
    <location>
        <begin position="1366"/>
        <end position="1377"/>
    </location>
</feature>
<feature type="compositionally biased region" description="Polar residues" evidence="7">
    <location>
        <begin position="1"/>
        <end position="21"/>
    </location>
</feature>
<feature type="compositionally biased region" description="Basic and acidic residues" evidence="7">
    <location>
        <begin position="1633"/>
        <end position="1643"/>
    </location>
</feature>
<dbReference type="SMART" id="SM00164">
    <property type="entry name" value="TBC"/>
    <property type="match status" value="1"/>
</dbReference>
<feature type="compositionally biased region" description="Basic and acidic residues" evidence="7">
    <location>
        <begin position="1517"/>
        <end position="1535"/>
    </location>
</feature>
<name>A0A0F7UHJ1_NEOCL</name>
<dbReference type="Pfam" id="PF07534">
    <property type="entry name" value="TLD"/>
    <property type="match status" value="1"/>
</dbReference>
<feature type="region of interest" description="Disordered" evidence="7">
    <location>
        <begin position="1479"/>
        <end position="1562"/>
    </location>
</feature>
<evidence type="ECO:0000256" key="2">
    <source>
        <dbReference type="ARBA" id="ARBA00004184"/>
    </source>
</evidence>
<organism evidence="10">
    <name type="scientific">Neospora caninum (strain Liverpool)</name>
    <dbReference type="NCBI Taxonomy" id="572307"/>
    <lineage>
        <taxon>Eukaryota</taxon>
        <taxon>Sar</taxon>
        <taxon>Alveolata</taxon>
        <taxon>Apicomplexa</taxon>
        <taxon>Conoidasida</taxon>
        <taxon>Coccidia</taxon>
        <taxon>Eucoccidiorida</taxon>
        <taxon>Eimeriorina</taxon>
        <taxon>Sarcocystidae</taxon>
        <taxon>Neospora</taxon>
    </lineage>
</organism>
<keyword evidence="3" id="KW-0770">Synapse</keyword>
<comment type="subcellular location">
    <subcellularLocation>
        <location evidence="1">Cytoplasmic vesicle membrane</location>
    </subcellularLocation>
    <subcellularLocation>
        <location evidence="2">Endomembrane system</location>
        <topology evidence="2">Peripheral membrane protein</topology>
    </subcellularLocation>
    <subcellularLocation>
        <location evidence="6">Synapse</location>
    </subcellularLocation>
</comment>
<feature type="compositionally biased region" description="Low complexity" evidence="7">
    <location>
        <begin position="182"/>
        <end position="195"/>
    </location>
</feature>
<protein>
    <submittedName>
        <fullName evidence="10">TLD domain-containing protein, putative</fullName>
    </submittedName>
</protein>
<feature type="compositionally biased region" description="Gly residues" evidence="7">
    <location>
        <begin position="713"/>
        <end position="726"/>
    </location>
</feature>
<dbReference type="PANTHER" id="PTHR23354:SF122">
    <property type="entry name" value="GTPASE-ACTIVATING PROTEIN SKYWALKER"/>
    <property type="match status" value="1"/>
</dbReference>
<feature type="region of interest" description="Disordered" evidence="7">
    <location>
        <begin position="752"/>
        <end position="793"/>
    </location>
</feature>
<gene>
    <name evidence="10" type="ORF">BN1204_051140</name>
</gene>
<feature type="compositionally biased region" description="Basic and acidic residues" evidence="7">
    <location>
        <begin position="1739"/>
        <end position="1748"/>
    </location>
</feature>
<feature type="region of interest" description="Disordered" evidence="7">
    <location>
        <begin position="1"/>
        <end position="26"/>
    </location>
</feature>
<evidence type="ECO:0000259" key="9">
    <source>
        <dbReference type="PROSITE" id="PS51886"/>
    </source>
</evidence>
<feature type="region of interest" description="Disordered" evidence="7">
    <location>
        <begin position="834"/>
        <end position="914"/>
    </location>
</feature>
<dbReference type="GO" id="GO:0030659">
    <property type="term" value="C:cytoplasmic vesicle membrane"/>
    <property type="evidence" value="ECO:0007669"/>
    <property type="project" value="UniProtKB-SubCell"/>
</dbReference>
<feature type="compositionally biased region" description="Basic and acidic residues" evidence="7">
    <location>
        <begin position="1408"/>
        <end position="1419"/>
    </location>
</feature>
<evidence type="ECO:0000313" key="10">
    <source>
        <dbReference type="EMBL" id="CEL69403.1"/>
    </source>
</evidence>
<dbReference type="GO" id="GO:0012505">
    <property type="term" value="C:endomembrane system"/>
    <property type="evidence" value="ECO:0007669"/>
    <property type="project" value="UniProtKB-SubCell"/>
</dbReference>
<evidence type="ECO:0000256" key="5">
    <source>
        <dbReference type="ARBA" id="ARBA00023329"/>
    </source>
</evidence>
<feature type="domain" description="Rab-GAP TBC" evidence="8">
    <location>
        <begin position="1780"/>
        <end position="2021"/>
    </location>
</feature>
<dbReference type="SMART" id="SM00584">
    <property type="entry name" value="TLDc"/>
    <property type="match status" value="1"/>
</dbReference>
<dbReference type="InterPro" id="IPR035969">
    <property type="entry name" value="Rab-GAP_TBC_sf"/>
</dbReference>
<feature type="domain" description="TLDc" evidence="9">
    <location>
        <begin position="2112"/>
        <end position="2278"/>
    </location>
</feature>
<feature type="compositionally biased region" description="Gly residues" evidence="7">
    <location>
        <begin position="1164"/>
        <end position="1174"/>
    </location>
</feature>
<feature type="compositionally biased region" description="Low complexity" evidence="7">
    <location>
        <begin position="1256"/>
        <end position="1265"/>
    </location>
</feature>
<feature type="region of interest" description="Disordered" evidence="7">
    <location>
        <begin position="1360"/>
        <end position="1419"/>
    </location>
</feature>
<sequence length="2280" mass="241305">MDSLWGPSQGTGAPTGRTSGCRQGIPEACRKTSLPLLAIEDVTGGKSRRPLSGRADSNSSLCPCVANQPSLAEEAQCTSRSSVSTPSSCGFLSCDSPAATRGSPFRFVPLAPHGAGSRARSSVTAGLLETAEEASPPSTAFTESSSFASSPSLCSLHLSPVRSSFLSSCLPAWARDSSETAPSVPRFSPPSFSSSDRLTDTVSAPPEVWFSASPLVGASPRGGRRPRAEATSPQGTDASGIAAQRREEPNKAACAGKPDADLAAAFAASQASLPVSPSPHGGLQALCTSPLLPATSPVSSIYLQSPLVSLPPPAGAAAAAALALGAFPVIAQSTVDGVLLFPAYAPPPWVQVFELGRWRFGDADDRQGWTTKNMRFVLENRLYPFPAGDEPGTRTSGTAGKAKEALQLGPGATDAAADATPAVRPSGVHGEQLPSGASGENVEPSSPARDSTAAGSARPVVVVEYGASPPSAASLEAAVAGLLEYFHGDKSGISGLLGGERERRHSFSVSPRHTAAHAGVGASPVVSGLFALGSPLMRRRSSSNISVVLSDQRGEGGASVGASAPPAFLCPSAEVVHGALKLAIRFGVPDGLKKTVWLVANNAWEFLKGHEHLYKNALQQTFGDRVPATLKGKCPTFSAGVLGLQEDISGKQTRLKDFEFETDTPLAAWRARMGPSEAEAPTGRGEFFADITESTADLLKSWFAPTPRTGPTGREGGADGPSGDGSAGYHFATAPATPRWLSLLKGRRQKVGSNPLGQTIRDDLNFWPAPPSPSAEQSLRGSGSADGAGDSGAALAGDSGAALARDSGVAGETSRGTAAGVALLHGLGSFKSSEMYGERERGLATETRDRGRDLQKIDEDRAPMHVSASPGGPRGRSAGCEGNTDGTATGVEVGEPEAEDSARMAHQRSPAWHGRTEADVEALQQARQRGRDFLVARSKLFLDYMKTRPEPANGDDSFDVEKQSSLAKELFGRRDSTEVQDFRRYMRETHHRHMRHAERMRRARERSRERLTSSFALSSVSNYLAATGDAPGPAPRRFNTASSLDSADSFALRSPAGASWTLDGGMSQDSMALNGMRAAYSDYNLLTAHAAARQQQAAAVAAAHRQPSPEKTGRAGSKKRTKLKLPWMAAAWPEGVNKGRAGEREDEARLAETPRTALESGHFDGPGGVDGGLGEPAKSAWGAGMHTPEREKRTLFGRKKKDCGRGKYPVSAAEPAGSAQGDGGPGEGPTLCRAASSPTSAPLGFDPLVSVAKEAPPAASLPSRLPWRRSGTGSVEGYGATGSGGKPISGGSGPLGGKKRDARGGASKSGDLRGAGGKSAAWLEVRQPLGSAPASQEEGKEVDAAMVAKDKVCLPAPGAVDRQEAHPAAPGGVSAGSADRDGMSRWALQLSSGETEASKAGAPMSPQGKRDPFAWSEKDERDRLAAGTALAADLRASAYASSAFLDAHRADETPGKKKKNFGFFRRLFFHPNPFGYASRRVTTDEAAPEGDREPAGARRGTPSLAGAPNSSFAAEAWPRRVSEAEEEGEASRGEGPEADTPSQLSLDAGDASARARKPAQSRPGNGILASCACCCAANADAGRPVGPPLSAQLVAREGPSEILSRGFSRVIQKSGERSGSETTAWQGSLQGASREHGEKRGDGPDEAAFELPPSACFCPGADGRHGVEGARLSASSTHSTRLCPSASVSSLALLGRAPLHGQPCREGWASSPASPTAFRRPAEAARSPSRWGESAAEPGRLKSKEKPEKRHRLLMGLRRHKKTGAKTEGLPQQLPADADGQVSAFSTDPWAALGEAPAAEASQQTHRLLPLSPLLSACGPLTHPPSPSFHSGLAGALVPTSPLWRAMHLPGAGAGAPDHGAEYRRQLKKADVYEVEDVTDFHLLLTEKGKEKARRLLWCLNALHGAVEFCPVLPPLTCVLLLYFDEDVAYVILHCLLKKAVQRERSSNDSPFMPVKRKDFVRFVKLITATIAQRLPRLYTHLRSLTIDVAAWVARGVQDGFARMLPFDFVLRIYGAFLFEGANVFFRHCVALLKLLEPSLLNCTDHEAAEDVLYNCGDDPAVTLHGLSKTAFRYKLRVEVPFHKQTAEFPTPYLMTTRMRQFHRPRLRDESRILQPQHWEAIWGWVPETARILVPTLEYSSDSHGMSITAMLQRLTPFLRSPMLLVISTREGGILGCFSPFPFRYDAKAAASDAPLDISFVYQLQPEEQAYWWTGANQIFMNVTHKHIIIGGNDIAIFIDEDLRKGQSRKSASFDSAKLVKDEMGDFLISLLEIWILREE</sequence>
<keyword evidence="5" id="KW-0968">Cytoplasmic vesicle</keyword>
<feature type="region of interest" description="Disordered" evidence="7">
    <location>
        <begin position="178"/>
        <end position="199"/>
    </location>
</feature>
<evidence type="ECO:0000256" key="4">
    <source>
        <dbReference type="ARBA" id="ARBA00023136"/>
    </source>
</evidence>
<dbReference type="PROSITE" id="PS50086">
    <property type="entry name" value="TBC_RABGAP"/>
    <property type="match status" value="1"/>
</dbReference>
<feature type="compositionally biased region" description="Basic and acidic residues" evidence="7">
    <location>
        <begin position="836"/>
        <end position="863"/>
    </location>
</feature>
<evidence type="ECO:0000256" key="6">
    <source>
        <dbReference type="ARBA" id="ARBA00034103"/>
    </source>
</evidence>
<evidence type="ECO:0000256" key="7">
    <source>
        <dbReference type="SAM" id="MobiDB-lite"/>
    </source>
</evidence>
<feature type="compositionally biased region" description="Basic residues" evidence="7">
    <location>
        <begin position="1749"/>
        <end position="1764"/>
    </location>
</feature>
<reference evidence="10" key="1">
    <citation type="journal article" date="2015" name="PLoS ONE">
        <title>Comprehensive Evaluation of Toxoplasma gondii VEG and Neospora caninum LIV Genomes with Tachyzoite Stage Transcriptome and Proteome Defines Novel Transcript Features.</title>
        <authorList>
            <person name="Ramaprasad A."/>
            <person name="Mourier T."/>
            <person name="Naeem R."/>
            <person name="Malas T.B."/>
            <person name="Moussa E."/>
            <person name="Panigrahi A."/>
            <person name="Vermont S.J."/>
            <person name="Otto T.D."/>
            <person name="Wastling J."/>
            <person name="Pain A."/>
        </authorList>
    </citation>
    <scope>NUCLEOTIDE SEQUENCE</scope>
    <source>
        <strain evidence="10">Liverpool</strain>
    </source>
</reference>
<feature type="region of interest" description="Disordered" evidence="7">
    <location>
        <begin position="1703"/>
        <end position="1781"/>
    </location>
</feature>